<protein>
    <submittedName>
        <fullName evidence="1">Ribonuclease E</fullName>
    </submittedName>
</protein>
<dbReference type="OrthoDB" id="287530at2"/>
<evidence type="ECO:0000313" key="2">
    <source>
        <dbReference type="Proteomes" id="UP000240009"/>
    </source>
</evidence>
<dbReference type="InterPro" id="IPR027417">
    <property type="entry name" value="P-loop_NTPase"/>
</dbReference>
<organism evidence="1 2">
    <name type="scientific">Blastopirellula marina</name>
    <dbReference type="NCBI Taxonomy" id="124"/>
    <lineage>
        <taxon>Bacteria</taxon>
        <taxon>Pseudomonadati</taxon>
        <taxon>Planctomycetota</taxon>
        <taxon>Planctomycetia</taxon>
        <taxon>Pirellulales</taxon>
        <taxon>Pirellulaceae</taxon>
        <taxon>Blastopirellula</taxon>
    </lineage>
</organism>
<dbReference type="RefSeq" id="WP_147275535.1">
    <property type="nucleotide sequence ID" value="NZ_PUIA01000039.1"/>
</dbReference>
<proteinExistence type="predicted"/>
<reference evidence="1 2" key="1">
    <citation type="submission" date="2018-02" db="EMBL/GenBank/DDBJ databases">
        <title>Comparative genomes isolates from brazilian mangrove.</title>
        <authorList>
            <person name="Araujo J.E."/>
            <person name="Taketani R.G."/>
            <person name="Silva M.C.P."/>
            <person name="Loureco M.V."/>
            <person name="Andreote F.D."/>
        </authorList>
    </citation>
    <scope>NUCLEOTIDE SEQUENCE [LARGE SCALE GENOMIC DNA]</scope>
    <source>
        <strain evidence="1 2">HEX-2 MGV</strain>
    </source>
</reference>
<accession>A0A2S8FD50</accession>
<dbReference type="SUPFAM" id="SSF52540">
    <property type="entry name" value="P-loop containing nucleoside triphosphate hydrolases"/>
    <property type="match status" value="1"/>
</dbReference>
<dbReference type="Proteomes" id="UP000240009">
    <property type="component" value="Unassembled WGS sequence"/>
</dbReference>
<evidence type="ECO:0000313" key="1">
    <source>
        <dbReference type="EMBL" id="PQO30052.1"/>
    </source>
</evidence>
<comment type="caution">
    <text evidence="1">The sequence shown here is derived from an EMBL/GenBank/DDBJ whole genome shotgun (WGS) entry which is preliminary data.</text>
</comment>
<dbReference type="Pfam" id="PF13481">
    <property type="entry name" value="AAA_25"/>
    <property type="match status" value="1"/>
</dbReference>
<feature type="non-terminal residue" evidence="1">
    <location>
        <position position="273"/>
    </location>
</feature>
<sequence length="273" mass="30365">MNRTERIERMRELLQGEGMFPVAVPDSMIEAAVDRFEAANKPLQKFTSVEMLEQANEVEWLVPGVLSRGAPAVICGPSKCLKTSLAVDLAAALSTGCKFLGKFALRRTFRVGFFSGEQAKRSLIDLTRRWMTSKQREEAPRFVCALHGASTKLETQLRQLRAWIGSYELQVVMIDPLDVAAKSKRAHTLHLQAMIRCCLECGATPILCCATRKSIRPRALDVTDLQSAGCHELARQWLLVNRRQGYQLGTGKHPLWLTVGGDAGQDDLWGVDV</sequence>
<dbReference type="EMBL" id="PUIA01000039">
    <property type="protein sequence ID" value="PQO30052.1"/>
    <property type="molecule type" value="Genomic_DNA"/>
</dbReference>
<name>A0A2S8FD50_9BACT</name>
<dbReference type="AlphaFoldDB" id="A0A2S8FD50"/>
<gene>
    <name evidence="1" type="ORF">C5Y96_15020</name>
</gene>
<dbReference type="Gene3D" id="3.40.50.300">
    <property type="entry name" value="P-loop containing nucleotide triphosphate hydrolases"/>
    <property type="match status" value="1"/>
</dbReference>